<proteinExistence type="predicted"/>
<dbReference type="InterPro" id="IPR018062">
    <property type="entry name" value="HTH_AraC-typ_CS"/>
</dbReference>
<feature type="domain" description="HTH araC/xylS-type" evidence="4">
    <location>
        <begin position="37"/>
        <end position="134"/>
    </location>
</feature>
<dbReference type="EMBL" id="JAIVFP010000001">
    <property type="protein sequence ID" value="MCI4683893.1"/>
    <property type="molecule type" value="Genomic_DNA"/>
</dbReference>
<dbReference type="PROSITE" id="PS01124">
    <property type="entry name" value="HTH_ARAC_FAMILY_2"/>
    <property type="match status" value="1"/>
</dbReference>
<dbReference type="InterPro" id="IPR050204">
    <property type="entry name" value="AraC_XylS_family_regulators"/>
</dbReference>
<organism evidence="5 6">
    <name type="scientific">Candidatus Rhodoblastus alkanivorans</name>
    <dbReference type="NCBI Taxonomy" id="2954117"/>
    <lineage>
        <taxon>Bacteria</taxon>
        <taxon>Pseudomonadati</taxon>
        <taxon>Pseudomonadota</taxon>
        <taxon>Alphaproteobacteria</taxon>
        <taxon>Hyphomicrobiales</taxon>
        <taxon>Rhodoblastaceae</taxon>
        <taxon>Rhodoblastus</taxon>
    </lineage>
</organism>
<dbReference type="Proteomes" id="UP001139104">
    <property type="component" value="Unassembled WGS sequence"/>
</dbReference>
<evidence type="ECO:0000256" key="1">
    <source>
        <dbReference type="ARBA" id="ARBA00023015"/>
    </source>
</evidence>
<evidence type="ECO:0000256" key="2">
    <source>
        <dbReference type="ARBA" id="ARBA00023125"/>
    </source>
</evidence>
<keyword evidence="2" id="KW-0238">DNA-binding</keyword>
<evidence type="ECO:0000313" key="5">
    <source>
        <dbReference type="EMBL" id="MCI4683893.1"/>
    </source>
</evidence>
<dbReference type="PANTHER" id="PTHR46796">
    <property type="entry name" value="HTH-TYPE TRANSCRIPTIONAL ACTIVATOR RHAS-RELATED"/>
    <property type="match status" value="1"/>
</dbReference>
<name>A0ABS9Z866_9HYPH</name>
<accession>A0ABS9Z866</accession>
<sequence length="142" mass="15964">MNTLHNGLVSNVAALVESRADLAPDAAAPARRWAVVARARETIHSRPDEPISIAELCRVVGVSRRTLQYCFQDVLNVSPASFLRAVRLNGVRRMLRTATSVTEAAAYWGFWHFGHFSRDYAAMFGELPSQTHRRFNPRRKDG</sequence>
<dbReference type="SUPFAM" id="SSF46689">
    <property type="entry name" value="Homeodomain-like"/>
    <property type="match status" value="2"/>
</dbReference>
<dbReference type="InterPro" id="IPR018060">
    <property type="entry name" value="HTH_AraC"/>
</dbReference>
<dbReference type="InterPro" id="IPR009057">
    <property type="entry name" value="Homeodomain-like_sf"/>
</dbReference>
<dbReference type="Gene3D" id="1.10.10.60">
    <property type="entry name" value="Homeodomain-like"/>
    <property type="match status" value="1"/>
</dbReference>
<comment type="caution">
    <text evidence="5">The sequence shown here is derived from an EMBL/GenBank/DDBJ whole genome shotgun (WGS) entry which is preliminary data.</text>
</comment>
<keyword evidence="3" id="KW-0804">Transcription</keyword>
<keyword evidence="6" id="KW-1185">Reference proteome</keyword>
<dbReference type="Pfam" id="PF12833">
    <property type="entry name" value="HTH_18"/>
    <property type="match status" value="1"/>
</dbReference>
<dbReference type="SMART" id="SM00342">
    <property type="entry name" value="HTH_ARAC"/>
    <property type="match status" value="1"/>
</dbReference>
<dbReference type="PANTHER" id="PTHR46796:SF12">
    <property type="entry name" value="HTH-TYPE DNA-BINDING TRANSCRIPTIONAL ACTIVATOR EUTR"/>
    <property type="match status" value="1"/>
</dbReference>
<dbReference type="PROSITE" id="PS00041">
    <property type="entry name" value="HTH_ARAC_FAMILY_1"/>
    <property type="match status" value="1"/>
</dbReference>
<reference evidence="5" key="1">
    <citation type="journal article" date="2022" name="ISME J.">
        <title>Identification of active gaseous-alkane degraders at natural gas seeps.</title>
        <authorList>
            <person name="Farhan Ul Haque M."/>
            <person name="Hernandez M."/>
            <person name="Crombie A.T."/>
            <person name="Murrell J.C."/>
        </authorList>
    </citation>
    <scope>NUCLEOTIDE SEQUENCE</scope>
    <source>
        <strain evidence="5">PC2</strain>
    </source>
</reference>
<evidence type="ECO:0000259" key="4">
    <source>
        <dbReference type="PROSITE" id="PS01124"/>
    </source>
</evidence>
<evidence type="ECO:0000256" key="3">
    <source>
        <dbReference type="ARBA" id="ARBA00023163"/>
    </source>
</evidence>
<evidence type="ECO:0000313" key="6">
    <source>
        <dbReference type="Proteomes" id="UP001139104"/>
    </source>
</evidence>
<protein>
    <submittedName>
        <fullName evidence="5">Helix-turn-helix domain-containing protein</fullName>
    </submittedName>
</protein>
<keyword evidence="1" id="KW-0805">Transcription regulation</keyword>
<gene>
    <name evidence="5" type="ORF">K2U94_14155</name>
</gene>